<dbReference type="Gene3D" id="3.40.50.2000">
    <property type="entry name" value="Glycogen Phosphorylase B"/>
    <property type="match status" value="1"/>
</dbReference>
<dbReference type="Proteomes" id="UP000215196">
    <property type="component" value="Chromosome 1"/>
</dbReference>
<accession>A0A239WIN1</accession>
<keyword evidence="1" id="KW-0808">Transferase</keyword>
<sequence>MEITVQPYSGEEYDMIVFCHLRWDFVYQRPQHLISRLAKDRKILVVEEPVQTKLNGKGSFEIRKISSNIHVFQPPVNSIEEIGPYLRKRLSSKSFEIGWFYSPAFVSVLEHLDFDTVVYDCMDELSLFRGAPKQLIDQENQLLQAADAVFTGGKSLYESKSQKHHNVFCFPSSVDLDHFSNTDLEKPEDMRNIPSPIVGYYGVIDERIDLDLLHKTAIMSPEFSFVMVGPLCKISEADLPRTNNIFYLGMKSYEELPAYLSYFDIAMMPFALNDATKFISPTKTLEYMAASKPIISTKIKDVVRDYSDCIMLVENAEEFHHAVQNPHSQFQKRYHEILEKTSWDTTAAKMSSILEKILI</sequence>
<proteinExistence type="predicted"/>
<reference evidence="1 2" key="1">
    <citation type="submission" date="2017-06" db="EMBL/GenBank/DDBJ databases">
        <authorList>
            <consortium name="Pathogen Informatics"/>
        </authorList>
    </citation>
    <scope>NUCLEOTIDE SEQUENCE [LARGE SCALE GENOMIC DNA]</scope>
    <source>
        <strain evidence="1 2">NCTC13490</strain>
    </source>
</reference>
<gene>
    <name evidence="1" type="ORF">SAMEA4412677_00290</name>
</gene>
<dbReference type="KEGG" id="ctak:4412677_00290"/>
<dbReference type="RefSeq" id="WP_095069695.1">
    <property type="nucleotide sequence ID" value="NZ_LT906465.1"/>
</dbReference>
<dbReference type="AlphaFoldDB" id="A0A239WIN1"/>
<protein>
    <submittedName>
        <fullName evidence="1">Putative glycosyl transferase</fullName>
    </submittedName>
</protein>
<dbReference type="EMBL" id="LT906465">
    <property type="protein sequence ID" value="SNV34292.1"/>
    <property type="molecule type" value="Genomic_DNA"/>
</dbReference>
<name>A0A239WIN1_9FLAO</name>
<organism evidence="1 2">
    <name type="scientific">Chryseobacterium taklimakanense</name>
    <dbReference type="NCBI Taxonomy" id="536441"/>
    <lineage>
        <taxon>Bacteria</taxon>
        <taxon>Pseudomonadati</taxon>
        <taxon>Bacteroidota</taxon>
        <taxon>Flavobacteriia</taxon>
        <taxon>Flavobacteriales</taxon>
        <taxon>Weeksellaceae</taxon>
        <taxon>Chryseobacterium group</taxon>
        <taxon>Chryseobacterium</taxon>
    </lineage>
</organism>
<dbReference type="GO" id="GO:0016740">
    <property type="term" value="F:transferase activity"/>
    <property type="evidence" value="ECO:0007669"/>
    <property type="project" value="UniProtKB-KW"/>
</dbReference>
<dbReference type="SUPFAM" id="SSF53756">
    <property type="entry name" value="UDP-Glycosyltransferase/glycogen phosphorylase"/>
    <property type="match status" value="1"/>
</dbReference>
<dbReference type="Pfam" id="PF13692">
    <property type="entry name" value="Glyco_trans_1_4"/>
    <property type="match status" value="1"/>
</dbReference>
<evidence type="ECO:0000313" key="1">
    <source>
        <dbReference type="EMBL" id="SNV34292.1"/>
    </source>
</evidence>
<keyword evidence="2" id="KW-1185">Reference proteome</keyword>
<evidence type="ECO:0000313" key="2">
    <source>
        <dbReference type="Proteomes" id="UP000215196"/>
    </source>
</evidence>